<keyword evidence="6" id="KW-0418">Kinase</keyword>
<dbReference type="InterPro" id="IPR000700">
    <property type="entry name" value="PAS-assoc_C"/>
</dbReference>
<dbReference type="Pfam" id="PF08448">
    <property type="entry name" value="PAS_4"/>
    <property type="match status" value="1"/>
</dbReference>
<dbReference type="Pfam" id="PF13426">
    <property type="entry name" value="PAS_9"/>
    <property type="match status" value="1"/>
</dbReference>
<dbReference type="SUPFAM" id="SSF55874">
    <property type="entry name" value="ATPase domain of HSP90 chaperone/DNA topoisomerase II/histidine kinase"/>
    <property type="match status" value="1"/>
</dbReference>
<evidence type="ECO:0000256" key="3">
    <source>
        <dbReference type="ARBA" id="ARBA00022553"/>
    </source>
</evidence>
<dbReference type="EC" id="2.7.13.3" evidence="2"/>
<dbReference type="InterPro" id="IPR001610">
    <property type="entry name" value="PAC"/>
</dbReference>
<evidence type="ECO:0000256" key="1">
    <source>
        <dbReference type="ARBA" id="ARBA00000085"/>
    </source>
</evidence>
<feature type="domain" description="PAC" evidence="10">
    <location>
        <begin position="211"/>
        <end position="263"/>
    </location>
</feature>
<dbReference type="SUPFAM" id="SSF55785">
    <property type="entry name" value="PYP-like sensor domain (PAS domain)"/>
    <property type="match status" value="2"/>
</dbReference>
<accession>A0A370DRW4</accession>
<dbReference type="AlphaFoldDB" id="A0A370DRW4"/>
<dbReference type="SMART" id="SM00091">
    <property type="entry name" value="PAS"/>
    <property type="match status" value="2"/>
</dbReference>
<dbReference type="Proteomes" id="UP000254771">
    <property type="component" value="Unassembled WGS sequence"/>
</dbReference>
<feature type="domain" description="PAS" evidence="9">
    <location>
        <begin position="11"/>
        <end position="81"/>
    </location>
</feature>
<evidence type="ECO:0000259" key="10">
    <source>
        <dbReference type="PROSITE" id="PS50113"/>
    </source>
</evidence>
<proteinExistence type="predicted"/>
<keyword evidence="3" id="KW-0597">Phosphoprotein</keyword>
<evidence type="ECO:0000256" key="7">
    <source>
        <dbReference type="ARBA" id="ARBA00022840"/>
    </source>
</evidence>
<evidence type="ECO:0000313" key="12">
    <source>
        <dbReference type="Proteomes" id="UP000254771"/>
    </source>
</evidence>
<feature type="domain" description="PAC" evidence="10">
    <location>
        <begin position="84"/>
        <end position="136"/>
    </location>
</feature>
<dbReference type="InterPro" id="IPR000014">
    <property type="entry name" value="PAS"/>
</dbReference>
<dbReference type="InterPro" id="IPR035965">
    <property type="entry name" value="PAS-like_dom_sf"/>
</dbReference>
<comment type="catalytic activity">
    <reaction evidence="1">
        <text>ATP + protein L-histidine = ADP + protein N-phospho-L-histidine.</text>
        <dbReference type="EC" id="2.7.13.3"/>
    </reaction>
</comment>
<dbReference type="EMBL" id="QFXE01000005">
    <property type="protein sequence ID" value="RDH87457.1"/>
    <property type="molecule type" value="Genomic_DNA"/>
</dbReference>
<dbReference type="Pfam" id="PF13581">
    <property type="entry name" value="HATPase_c_2"/>
    <property type="match status" value="1"/>
</dbReference>
<feature type="domain" description="PAS" evidence="9">
    <location>
        <begin position="137"/>
        <end position="207"/>
    </location>
</feature>
<keyword evidence="7" id="KW-0067">ATP-binding</keyword>
<dbReference type="InterPro" id="IPR011495">
    <property type="entry name" value="Sig_transdc_His_kin_sub2_dim/P"/>
</dbReference>
<dbReference type="CDD" id="cd16936">
    <property type="entry name" value="HATPase_RsbW-like"/>
    <property type="match status" value="1"/>
</dbReference>
<dbReference type="GO" id="GO:0004673">
    <property type="term" value="F:protein histidine kinase activity"/>
    <property type="evidence" value="ECO:0007669"/>
    <property type="project" value="UniProtKB-EC"/>
</dbReference>
<dbReference type="NCBIfam" id="TIGR00229">
    <property type="entry name" value="sensory_box"/>
    <property type="match status" value="2"/>
</dbReference>
<reference evidence="11 12" key="1">
    <citation type="journal article" date="2018" name="ISME J.">
        <title>Endosymbiont genomes yield clues of tubeworm success.</title>
        <authorList>
            <person name="Li Y."/>
            <person name="Liles M.R."/>
            <person name="Halanych K.M."/>
        </authorList>
    </citation>
    <scope>NUCLEOTIDE SEQUENCE [LARGE SCALE GENOMIC DNA]</scope>
    <source>
        <strain evidence="11">A1462</strain>
    </source>
</reference>
<dbReference type="Gene3D" id="3.30.450.20">
    <property type="entry name" value="PAS domain"/>
    <property type="match status" value="2"/>
</dbReference>
<dbReference type="InterPro" id="IPR013656">
    <property type="entry name" value="PAS_4"/>
</dbReference>
<dbReference type="PANTHER" id="PTHR41523">
    <property type="entry name" value="TWO-COMPONENT SYSTEM SENSOR PROTEIN"/>
    <property type="match status" value="1"/>
</dbReference>
<dbReference type="CDD" id="cd00130">
    <property type="entry name" value="PAS"/>
    <property type="match status" value="2"/>
</dbReference>
<sequence length="473" mass="52951">MSTTPEEIKTSEEHFRRLYEETPLPYQSLDEKGRILSINRAWEETLGYTREEVLGQFIGEFHAPGQEVKLSKAFAEFLACGLVDRVEILFQCKDGTEKLFSINGRIAHDGQGRFLRTHCILTDITDIQKTEMELLQKNAELHSLLDTIPAPVYVMDRQLRYQSVNQAFLAFMEISAEQIIGKTDADIFPPNTAKEFESNDYKVINDGRIFTDLEQAVSDPAGTIRWFSTTKTPVFDTNGAVTGLVGVSFEITEHKQAQERRLDEEKTHRETLVREVHHRIKNHLQGVIGLLHNLSQSGLPAEEALNKAIFQIRSIATVYGLQCDTGGGRIKISELLLASLNVYRNTRPAHIVLEVDEVCSMELNREESIPVALVINELITNAVKHASPPPGKQPVVIQFGTTDTGVRLRIRNHSKHLPESLDLDTAATLGTGLKIVRTLLPTKGAKLSLESKSGYVVAELLLEPPVIWSTKEP</sequence>
<comment type="caution">
    <text evidence="11">The sequence shown here is derived from an EMBL/GenBank/DDBJ whole genome shotgun (WGS) entry which is preliminary data.</text>
</comment>
<gene>
    <name evidence="11" type="ORF">DIZ78_02470</name>
</gene>
<evidence type="ECO:0000256" key="6">
    <source>
        <dbReference type="ARBA" id="ARBA00022777"/>
    </source>
</evidence>
<organism evidence="11 12">
    <name type="scientific">endosymbiont of Escarpia spicata</name>
    <dbReference type="NCBI Taxonomy" id="2200908"/>
    <lineage>
        <taxon>Bacteria</taxon>
        <taxon>Pseudomonadati</taxon>
        <taxon>Pseudomonadota</taxon>
        <taxon>Gammaproteobacteria</taxon>
        <taxon>sulfur-oxidizing symbionts</taxon>
    </lineage>
</organism>
<evidence type="ECO:0000256" key="2">
    <source>
        <dbReference type="ARBA" id="ARBA00012438"/>
    </source>
</evidence>
<keyword evidence="12" id="KW-1185">Reference proteome</keyword>
<keyword evidence="8" id="KW-0843">Virulence</keyword>
<evidence type="ECO:0000259" key="9">
    <source>
        <dbReference type="PROSITE" id="PS50112"/>
    </source>
</evidence>
<dbReference type="InterPro" id="IPR036890">
    <property type="entry name" value="HATPase_C_sf"/>
</dbReference>
<dbReference type="Gene3D" id="3.30.565.10">
    <property type="entry name" value="Histidine kinase-like ATPase, C-terminal domain"/>
    <property type="match status" value="1"/>
</dbReference>
<evidence type="ECO:0000256" key="4">
    <source>
        <dbReference type="ARBA" id="ARBA00022679"/>
    </source>
</evidence>
<keyword evidence="4" id="KW-0808">Transferase</keyword>
<dbReference type="InterPro" id="IPR003594">
    <property type="entry name" value="HATPase_dom"/>
</dbReference>
<protein>
    <recommendedName>
        <fullName evidence="2">histidine kinase</fullName>
        <ecNumber evidence="2">2.7.13.3</ecNumber>
    </recommendedName>
</protein>
<evidence type="ECO:0000256" key="8">
    <source>
        <dbReference type="ARBA" id="ARBA00023026"/>
    </source>
</evidence>
<dbReference type="PANTHER" id="PTHR41523:SF8">
    <property type="entry name" value="ETHYLENE RESPONSE SENSOR PROTEIN"/>
    <property type="match status" value="1"/>
</dbReference>
<dbReference type="SMART" id="SM00086">
    <property type="entry name" value="PAC"/>
    <property type="match status" value="2"/>
</dbReference>
<evidence type="ECO:0000313" key="11">
    <source>
        <dbReference type="EMBL" id="RDH87457.1"/>
    </source>
</evidence>
<keyword evidence="5" id="KW-0547">Nucleotide-binding</keyword>
<dbReference type="PROSITE" id="PS50112">
    <property type="entry name" value="PAS"/>
    <property type="match status" value="2"/>
</dbReference>
<dbReference type="Pfam" id="PF07568">
    <property type="entry name" value="HisKA_2"/>
    <property type="match status" value="1"/>
</dbReference>
<evidence type="ECO:0000256" key="5">
    <source>
        <dbReference type="ARBA" id="ARBA00022741"/>
    </source>
</evidence>
<dbReference type="GO" id="GO:0005524">
    <property type="term" value="F:ATP binding"/>
    <property type="evidence" value="ECO:0007669"/>
    <property type="project" value="UniProtKB-KW"/>
</dbReference>
<dbReference type="PROSITE" id="PS50113">
    <property type="entry name" value="PAC"/>
    <property type="match status" value="2"/>
</dbReference>
<name>A0A370DRW4_9GAMM</name>